<dbReference type="AlphaFoldDB" id="A0A2P6PSK6"/>
<reference evidence="1 2" key="1">
    <citation type="journal article" date="2018" name="Nat. Genet.">
        <title>The Rosa genome provides new insights in the design of modern roses.</title>
        <authorList>
            <person name="Bendahmane M."/>
        </authorList>
    </citation>
    <scope>NUCLEOTIDE SEQUENCE [LARGE SCALE GENOMIC DNA]</scope>
    <source>
        <strain evidence="2">cv. Old Blush</strain>
    </source>
</reference>
<name>A0A2P6PSK6_ROSCH</name>
<proteinExistence type="predicted"/>
<sequence>MLRLFGNVNLSWGKSVKGLLCDIALWGSLVGGIIKEVKELCELYPGLGGASVVWS</sequence>
<gene>
    <name evidence="1" type="ORF">RchiOBHm_Chr6g0277531</name>
</gene>
<organism evidence="1 2">
    <name type="scientific">Rosa chinensis</name>
    <name type="common">China rose</name>
    <dbReference type="NCBI Taxonomy" id="74649"/>
    <lineage>
        <taxon>Eukaryota</taxon>
        <taxon>Viridiplantae</taxon>
        <taxon>Streptophyta</taxon>
        <taxon>Embryophyta</taxon>
        <taxon>Tracheophyta</taxon>
        <taxon>Spermatophyta</taxon>
        <taxon>Magnoliopsida</taxon>
        <taxon>eudicotyledons</taxon>
        <taxon>Gunneridae</taxon>
        <taxon>Pentapetalae</taxon>
        <taxon>rosids</taxon>
        <taxon>fabids</taxon>
        <taxon>Rosales</taxon>
        <taxon>Rosaceae</taxon>
        <taxon>Rosoideae</taxon>
        <taxon>Rosoideae incertae sedis</taxon>
        <taxon>Rosa</taxon>
    </lineage>
</organism>
<dbReference type="Gramene" id="PRQ24896">
    <property type="protein sequence ID" value="PRQ24896"/>
    <property type="gene ID" value="RchiOBHm_Chr6g0277531"/>
</dbReference>
<keyword evidence="2" id="KW-1185">Reference proteome</keyword>
<dbReference type="Proteomes" id="UP000238479">
    <property type="component" value="Chromosome 6"/>
</dbReference>
<accession>A0A2P6PSK6</accession>
<evidence type="ECO:0000313" key="2">
    <source>
        <dbReference type="Proteomes" id="UP000238479"/>
    </source>
</evidence>
<protein>
    <submittedName>
        <fullName evidence="1">Uncharacterized protein</fullName>
    </submittedName>
</protein>
<comment type="caution">
    <text evidence="1">The sequence shown here is derived from an EMBL/GenBank/DDBJ whole genome shotgun (WGS) entry which is preliminary data.</text>
</comment>
<evidence type="ECO:0000313" key="1">
    <source>
        <dbReference type="EMBL" id="PRQ24896.1"/>
    </source>
</evidence>
<dbReference type="EMBL" id="PDCK01000044">
    <property type="protein sequence ID" value="PRQ24896.1"/>
    <property type="molecule type" value="Genomic_DNA"/>
</dbReference>